<keyword evidence="2" id="KW-1185">Reference proteome</keyword>
<dbReference type="InterPro" id="IPR042099">
    <property type="entry name" value="ANL_N_sf"/>
</dbReference>
<protein>
    <recommendedName>
        <fullName evidence="3">AMP-dependent synthetase/ligase domain-containing protein</fullName>
    </recommendedName>
</protein>
<dbReference type="KEGG" id="vab:WPS_08350"/>
<organism evidence="1 2">
    <name type="scientific">Vulcanimicrobium alpinum</name>
    <dbReference type="NCBI Taxonomy" id="3016050"/>
    <lineage>
        <taxon>Bacteria</taxon>
        <taxon>Bacillati</taxon>
        <taxon>Vulcanimicrobiota</taxon>
        <taxon>Vulcanimicrobiia</taxon>
        <taxon>Vulcanimicrobiales</taxon>
        <taxon>Vulcanimicrobiaceae</taxon>
        <taxon>Vulcanimicrobium</taxon>
    </lineage>
</organism>
<dbReference type="Gene3D" id="3.40.50.12780">
    <property type="entry name" value="N-terminal domain of ligase-like"/>
    <property type="match status" value="1"/>
</dbReference>
<dbReference type="RefSeq" id="WP_317996590.1">
    <property type="nucleotide sequence ID" value="NZ_AP025523.1"/>
</dbReference>
<gene>
    <name evidence="1" type="ORF">WPS_08350</name>
</gene>
<evidence type="ECO:0000313" key="1">
    <source>
        <dbReference type="EMBL" id="BDE05559.1"/>
    </source>
</evidence>
<proteinExistence type="predicted"/>
<dbReference type="EMBL" id="AP025523">
    <property type="protein sequence ID" value="BDE05559.1"/>
    <property type="molecule type" value="Genomic_DNA"/>
</dbReference>
<dbReference type="Proteomes" id="UP001317532">
    <property type="component" value="Chromosome"/>
</dbReference>
<name>A0AAN1XV58_UNVUL</name>
<evidence type="ECO:0008006" key="3">
    <source>
        <dbReference type="Google" id="ProtNLM"/>
    </source>
</evidence>
<evidence type="ECO:0000313" key="2">
    <source>
        <dbReference type="Proteomes" id="UP001317532"/>
    </source>
</evidence>
<sequence>MRGKGIGLADVLEIEPNFLSRHGVRWWAGGSGLFDPTTIATAREQGVETISNLYGSSEFAPFAVSCVEHFGDYHVAQGHVLVEVVDSSGRPLQTRRRAESS</sequence>
<dbReference type="SUPFAM" id="SSF56801">
    <property type="entry name" value="Acetyl-CoA synthetase-like"/>
    <property type="match status" value="1"/>
</dbReference>
<accession>A0AAN1XV58</accession>
<reference evidence="1 2" key="1">
    <citation type="journal article" date="2022" name="ISME Commun">
        <title>Vulcanimicrobium alpinus gen. nov. sp. nov., the first cultivated representative of the candidate phylum 'Eremiobacterota', is a metabolically versatile aerobic anoxygenic phototroph.</title>
        <authorList>
            <person name="Yabe S."/>
            <person name="Muto K."/>
            <person name="Abe K."/>
            <person name="Yokota A."/>
            <person name="Staudigel H."/>
            <person name="Tebo B.M."/>
        </authorList>
    </citation>
    <scope>NUCLEOTIDE SEQUENCE [LARGE SCALE GENOMIC DNA]</scope>
    <source>
        <strain evidence="1 2">WC8-2</strain>
    </source>
</reference>
<dbReference type="AlphaFoldDB" id="A0AAN1XV58"/>